<dbReference type="FunFam" id="2.60.40.60:FF:000019">
    <property type="entry name" value="Cadherin 2"/>
    <property type="match status" value="1"/>
</dbReference>
<dbReference type="InterPro" id="IPR020894">
    <property type="entry name" value="Cadherin_CS"/>
</dbReference>
<keyword evidence="14" id="KW-0732">Signal</keyword>
<dbReference type="PRINTS" id="PR00205">
    <property type="entry name" value="CADHERIN"/>
</dbReference>
<keyword evidence="3" id="KW-1003">Cell membrane</keyword>
<dbReference type="GO" id="GO:0016342">
    <property type="term" value="C:catenin complex"/>
    <property type="evidence" value="ECO:0007669"/>
    <property type="project" value="TreeGrafter"/>
</dbReference>
<dbReference type="RefSeq" id="XP_031430702.1">
    <property type="nucleotide sequence ID" value="XM_031574842.2"/>
</dbReference>
<evidence type="ECO:0000256" key="9">
    <source>
        <dbReference type="ARBA" id="ARBA00022949"/>
    </source>
</evidence>
<evidence type="ECO:0000259" key="15">
    <source>
        <dbReference type="PROSITE" id="PS50268"/>
    </source>
</evidence>
<dbReference type="GO" id="GO:0008013">
    <property type="term" value="F:beta-catenin binding"/>
    <property type="evidence" value="ECO:0007669"/>
    <property type="project" value="TreeGrafter"/>
</dbReference>
<dbReference type="Proteomes" id="UP000515152">
    <property type="component" value="Chromosome 10"/>
</dbReference>
<evidence type="ECO:0000256" key="8">
    <source>
        <dbReference type="ARBA" id="ARBA00022889"/>
    </source>
</evidence>
<dbReference type="GO" id="GO:0007156">
    <property type="term" value="P:homophilic cell adhesion via plasma membrane adhesion molecules"/>
    <property type="evidence" value="ECO:0007669"/>
    <property type="project" value="InterPro"/>
</dbReference>
<keyword evidence="12" id="KW-0325">Glycoprotein</keyword>
<evidence type="ECO:0000256" key="13">
    <source>
        <dbReference type="PROSITE-ProRule" id="PRU00043"/>
    </source>
</evidence>
<evidence type="ECO:0000256" key="11">
    <source>
        <dbReference type="ARBA" id="ARBA00023136"/>
    </source>
</evidence>
<dbReference type="Pfam" id="PF00028">
    <property type="entry name" value="Cadherin"/>
    <property type="match status" value="2"/>
</dbReference>
<evidence type="ECO:0000256" key="5">
    <source>
        <dbReference type="ARBA" id="ARBA00022723"/>
    </source>
</evidence>
<feature type="chain" id="PRO_5027671172" evidence="14">
    <location>
        <begin position="21"/>
        <end position="359"/>
    </location>
</feature>
<dbReference type="Gene3D" id="2.60.40.60">
    <property type="entry name" value="Cadherins"/>
    <property type="match status" value="3"/>
</dbReference>
<sequence>MAFRSLLLLTGLALVALSEGARQRRNSQLKRQKREWIISPKLLTENEDHRHLDFVAKIRSDRDDGLPVFYYLKGPGADENPVNLFIVNKDGLVKINGILDREQQSEYNMTGYAAFKENDSLAEAPIAVNIKVQDMNDNAPVLPQLPTVSIYEDSPEGTFVAQVHAMDADEPGTAHVAIAYSVVKQEPEDGKIHFRADKATGKIYVQSEIDREKTSSYILTVQAADMGGELGGLTGTSTMMVHILDVNDIVPKLEKDEFSVSIDENVADVEVMRFKALDDDLKGSDNSRAVFHIVSGNEDDYFSVYTDPRTNEGVLMLKKPVDFEAVPNLNLGVVVMNQAAQGARVPGDAGGSGGGGGGG</sequence>
<dbReference type="GO" id="GO:0005912">
    <property type="term" value="C:adherens junction"/>
    <property type="evidence" value="ECO:0007669"/>
    <property type="project" value="TreeGrafter"/>
</dbReference>
<feature type="non-terminal residue" evidence="17">
    <location>
        <position position="359"/>
    </location>
</feature>
<dbReference type="PANTHER" id="PTHR24027">
    <property type="entry name" value="CADHERIN-23"/>
    <property type="match status" value="1"/>
</dbReference>
<keyword evidence="8" id="KW-0130">Cell adhesion</keyword>
<dbReference type="InterPro" id="IPR015919">
    <property type="entry name" value="Cadherin-like_sf"/>
</dbReference>
<comment type="subcellular location">
    <subcellularLocation>
        <location evidence="2">Cell junction</location>
        <location evidence="2">Desmosome</location>
    </subcellularLocation>
    <subcellularLocation>
        <location evidence="1">Cell membrane</location>
    </subcellularLocation>
</comment>
<feature type="domain" description="Cadherin" evidence="15">
    <location>
        <begin position="60"/>
        <end position="142"/>
    </location>
</feature>
<keyword evidence="7 13" id="KW-0106">Calcium</keyword>
<dbReference type="FunFam" id="2.60.40.60:FF:000068">
    <property type="entry name" value="Desmoglein 1"/>
    <property type="match status" value="1"/>
</dbReference>
<keyword evidence="11" id="KW-0472">Membrane</keyword>
<dbReference type="GO" id="GO:0060027">
    <property type="term" value="P:convergent extension involved in gastrulation"/>
    <property type="evidence" value="ECO:0007669"/>
    <property type="project" value="UniProtKB-ARBA"/>
</dbReference>
<evidence type="ECO:0000256" key="10">
    <source>
        <dbReference type="ARBA" id="ARBA00022989"/>
    </source>
</evidence>
<evidence type="ECO:0000313" key="17">
    <source>
        <dbReference type="RefSeq" id="XP_031430702.1"/>
    </source>
</evidence>
<dbReference type="AlphaFoldDB" id="A0A6P8G528"/>
<keyword evidence="6" id="KW-0677">Repeat</keyword>
<keyword evidence="16" id="KW-1185">Reference proteome</keyword>
<feature type="domain" description="Cadherin" evidence="15">
    <location>
        <begin position="254"/>
        <end position="339"/>
    </location>
</feature>
<dbReference type="PROSITE" id="PS50268">
    <property type="entry name" value="CADHERIN_2"/>
    <property type="match status" value="3"/>
</dbReference>
<evidence type="ECO:0000256" key="7">
    <source>
        <dbReference type="ARBA" id="ARBA00022837"/>
    </source>
</evidence>
<dbReference type="GO" id="GO:0007043">
    <property type="term" value="P:cell-cell junction assembly"/>
    <property type="evidence" value="ECO:0007669"/>
    <property type="project" value="TreeGrafter"/>
</dbReference>
<evidence type="ECO:0000256" key="4">
    <source>
        <dbReference type="ARBA" id="ARBA00022692"/>
    </source>
</evidence>
<evidence type="ECO:0000256" key="12">
    <source>
        <dbReference type="ARBA" id="ARBA00023180"/>
    </source>
</evidence>
<protein>
    <submittedName>
        <fullName evidence="17">Desmoglein-2-like</fullName>
    </submittedName>
</protein>
<name>A0A6P8G528_CLUHA</name>
<dbReference type="GO" id="GO:0000902">
    <property type="term" value="P:cell morphogenesis"/>
    <property type="evidence" value="ECO:0007669"/>
    <property type="project" value="TreeGrafter"/>
</dbReference>
<dbReference type="InterPro" id="IPR002126">
    <property type="entry name" value="Cadherin-like_dom"/>
</dbReference>
<dbReference type="GO" id="GO:0005509">
    <property type="term" value="F:calcium ion binding"/>
    <property type="evidence" value="ECO:0007669"/>
    <property type="project" value="UniProtKB-UniRule"/>
</dbReference>
<evidence type="ECO:0000256" key="3">
    <source>
        <dbReference type="ARBA" id="ARBA00022475"/>
    </source>
</evidence>
<keyword evidence="9" id="KW-0965">Cell junction</keyword>
<dbReference type="GO" id="GO:0044331">
    <property type="term" value="P:cell-cell adhesion mediated by cadherin"/>
    <property type="evidence" value="ECO:0007669"/>
    <property type="project" value="TreeGrafter"/>
</dbReference>
<evidence type="ECO:0000313" key="16">
    <source>
        <dbReference type="Proteomes" id="UP000515152"/>
    </source>
</evidence>
<feature type="signal peptide" evidence="14">
    <location>
        <begin position="1"/>
        <end position="20"/>
    </location>
</feature>
<dbReference type="GO" id="GO:0016477">
    <property type="term" value="P:cell migration"/>
    <property type="evidence" value="ECO:0007669"/>
    <property type="project" value="TreeGrafter"/>
</dbReference>
<dbReference type="OrthoDB" id="8961010at2759"/>
<dbReference type="PANTHER" id="PTHR24027:SF300">
    <property type="entry name" value="CADHERIN-15"/>
    <property type="match status" value="1"/>
</dbReference>
<feature type="domain" description="Cadherin" evidence="15">
    <location>
        <begin position="142"/>
        <end position="253"/>
    </location>
</feature>
<keyword evidence="4" id="KW-0812">Transmembrane</keyword>
<gene>
    <name evidence="17" type="primary">LOC116222088</name>
</gene>
<dbReference type="KEGG" id="char:116222088"/>
<dbReference type="CDD" id="cd11304">
    <property type="entry name" value="Cadherin_repeat"/>
    <property type="match status" value="3"/>
</dbReference>
<organism evidence="16 17">
    <name type="scientific">Clupea harengus</name>
    <name type="common">Atlantic herring</name>
    <dbReference type="NCBI Taxonomy" id="7950"/>
    <lineage>
        <taxon>Eukaryota</taxon>
        <taxon>Metazoa</taxon>
        <taxon>Chordata</taxon>
        <taxon>Craniata</taxon>
        <taxon>Vertebrata</taxon>
        <taxon>Euteleostomi</taxon>
        <taxon>Actinopterygii</taxon>
        <taxon>Neopterygii</taxon>
        <taxon>Teleostei</taxon>
        <taxon>Clupei</taxon>
        <taxon>Clupeiformes</taxon>
        <taxon>Clupeoidei</taxon>
        <taxon>Clupeidae</taxon>
        <taxon>Clupea</taxon>
    </lineage>
</organism>
<dbReference type="FunFam" id="2.60.40.60:FF:000011">
    <property type="entry name" value="Cadherin 1"/>
    <property type="match status" value="1"/>
</dbReference>
<dbReference type="GeneID" id="116222088"/>
<dbReference type="GO" id="GO:0045296">
    <property type="term" value="F:cadherin binding"/>
    <property type="evidence" value="ECO:0007669"/>
    <property type="project" value="TreeGrafter"/>
</dbReference>
<dbReference type="SMART" id="SM00112">
    <property type="entry name" value="CA"/>
    <property type="match status" value="2"/>
</dbReference>
<evidence type="ECO:0000256" key="1">
    <source>
        <dbReference type="ARBA" id="ARBA00004236"/>
    </source>
</evidence>
<evidence type="ECO:0000256" key="14">
    <source>
        <dbReference type="SAM" id="SignalP"/>
    </source>
</evidence>
<dbReference type="GO" id="GO:0034332">
    <property type="term" value="P:adherens junction organization"/>
    <property type="evidence" value="ECO:0007669"/>
    <property type="project" value="TreeGrafter"/>
</dbReference>
<dbReference type="InterPro" id="IPR039808">
    <property type="entry name" value="Cadherin"/>
</dbReference>
<evidence type="ECO:0000256" key="6">
    <source>
        <dbReference type="ARBA" id="ARBA00022737"/>
    </source>
</evidence>
<accession>A0A6P8G528</accession>
<dbReference type="GO" id="GO:0016339">
    <property type="term" value="P:calcium-dependent cell-cell adhesion via plasma membrane cell adhesion molecules"/>
    <property type="evidence" value="ECO:0007669"/>
    <property type="project" value="TreeGrafter"/>
</dbReference>
<dbReference type="PROSITE" id="PS00232">
    <property type="entry name" value="CADHERIN_1"/>
    <property type="match status" value="1"/>
</dbReference>
<keyword evidence="5" id="KW-0479">Metal-binding</keyword>
<reference evidence="17" key="1">
    <citation type="submission" date="2025-08" db="UniProtKB">
        <authorList>
            <consortium name="RefSeq"/>
        </authorList>
    </citation>
    <scope>IDENTIFICATION</scope>
</reference>
<evidence type="ECO:0000256" key="2">
    <source>
        <dbReference type="ARBA" id="ARBA00004568"/>
    </source>
</evidence>
<dbReference type="SUPFAM" id="SSF49313">
    <property type="entry name" value="Cadherin-like"/>
    <property type="match status" value="3"/>
</dbReference>
<dbReference type="GO" id="GO:0030057">
    <property type="term" value="C:desmosome"/>
    <property type="evidence" value="ECO:0007669"/>
    <property type="project" value="UniProtKB-SubCell"/>
</dbReference>
<proteinExistence type="predicted"/>
<keyword evidence="10" id="KW-1133">Transmembrane helix</keyword>